<evidence type="ECO:0000256" key="3">
    <source>
        <dbReference type="ARBA" id="ARBA00022801"/>
    </source>
</evidence>
<dbReference type="GO" id="GO:0004065">
    <property type="term" value="F:arylsulfatase activity"/>
    <property type="evidence" value="ECO:0007669"/>
    <property type="project" value="TreeGrafter"/>
</dbReference>
<feature type="domain" description="Sulfatase N-terminal" evidence="5">
    <location>
        <begin position="40"/>
        <end position="464"/>
    </location>
</feature>
<evidence type="ECO:0000256" key="4">
    <source>
        <dbReference type="ARBA" id="ARBA00022837"/>
    </source>
</evidence>
<dbReference type="STRING" id="408657.SAMN04487995_0821"/>
<evidence type="ECO:0000256" key="1">
    <source>
        <dbReference type="ARBA" id="ARBA00008779"/>
    </source>
</evidence>
<keyword evidence="7" id="KW-1185">Reference proteome</keyword>
<protein>
    <submittedName>
        <fullName evidence="6">Arylsulfatase</fullName>
    </submittedName>
</protein>
<dbReference type="GO" id="GO:0046872">
    <property type="term" value="F:metal ion binding"/>
    <property type="evidence" value="ECO:0007669"/>
    <property type="project" value="UniProtKB-KW"/>
</dbReference>
<evidence type="ECO:0000259" key="5">
    <source>
        <dbReference type="Pfam" id="PF00884"/>
    </source>
</evidence>
<dbReference type="Gene3D" id="3.30.1120.10">
    <property type="match status" value="1"/>
</dbReference>
<dbReference type="InterPro" id="IPR017850">
    <property type="entry name" value="Alkaline_phosphatase_core_sf"/>
</dbReference>
<evidence type="ECO:0000313" key="6">
    <source>
        <dbReference type="EMBL" id="SEI44926.1"/>
    </source>
</evidence>
<comment type="similarity">
    <text evidence="1">Belongs to the sulfatase family.</text>
</comment>
<sequence length="570" mass="63482">MNKMKLFIGTVIICATLTGLLAWKSQNSVRLSNATEKQRPNIIVIMADDLGYSDIGCYGGEINTPNIDYLAQNGIRYRQFYNTSRCCPTRAALLTGLYNQQAGIGKMTEAEGEAGYQGHISDNAVTIAEVLKTAGYHTAMSGKWHVSNTFGQKDPKEQLAWLNHQKDFGAFSPVGQYPTHRGFEKYFGTIWGVVDFFDPFSLVNGTEPVKNVPEDYYHTDAINDTTVSYIKEFSKSEKPFFIYVAENAPHWPLQAKPGDIAKYKDTYKAGWDAIGEARYKRMVKSGLIDPSKTKLSQAPKDALKWENNPTREWDATAMAVHAAMIDAMDQGIGRIINALKETGQLENTLILFLSDNGASAENCANYGTGFDRPSETRDGRKIIYATEKQAIPGPQTTYSSIGPRWAHVANTPYQYWKAESYEGGINTPMIAFWPKGITVKKGGFSDQVGHVMDFMSTFCELAGARYPSAFKGKNITPTTGVSLISSFTGKGEDKDRVLFNEHFGARYARKGNWKLVSLASDSTWHLYDLAADKSETTDLAAQYPEKVKQLSESWHLWAKTHQVFPKPGKH</sequence>
<dbReference type="Pfam" id="PF00884">
    <property type="entry name" value="Sulfatase"/>
    <property type="match status" value="1"/>
</dbReference>
<dbReference type="InterPro" id="IPR024607">
    <property type="entry name" value="Sulfatase_CS"/>
</dbReference>
<dbReference type="AlphaFoldDB" id="A0A1H6QSA8"/>
<keyword evidence="3" id="KW-0378">Hydrolase</keyword>
<keyword evidence="4" id="KW-0106">Calcium</keyword>
<gene>
    <name evidence="6" type="ORF">SAMN04487995_0821</name>
</gene>
<evidence type="ECO:0000256" key="2">
    <source>
        <dbReference type="ARBA" id="ARBA00022723"/>
    </source>
</evidence>
<proteinExistence type="inferred from homology"/>
<dbReference type="OrthoDB" id="9764377at2"/>
<evidence type="ECO:0000313" key="7">
    <source>
        <dbReference type="Proteomes" id="UP000199532"/>
    </source>
</evidence>
<dbReference type="Gene3D" id="3.40.720.10">
    <property type="entry name" value="Alkaline Phosphatase, subunit A"/>
    <property type="match status" value="1"/>
</dbReference>
<dbReference type="Proteomes" id="UP000199532">
    <property type="component" value="Unassembled WGS sequence"/>
</dbReference>
<dbReference type="InterPro" id="IPR050738">
    <property type="entry name" value="Sulfatase"/>
</dbReference>
<dbReference type="PANTHER" id="PTHR42693:SF53">
    <property type="entry name" value="ENDO-4-O-SULFATASE"/>
    <property type="match status" value="1"/>
</dbReference>
<dbReference type="FunFam" id="3.40.720.10:FF:000047">
    <property type="entry name" value="Arylsulfatase"/>
    <property type="match status" value="1"/>
</dbReference>
<dbReference type="EMBL" id="FNXY01000001">
    <property type="protein sequence ID" value="SEI44926.1"/>
    <property type="molecule type" value="Genomic_DNA"/>
</dbReference>
<keyword evidence="2" id="KW-0479">Metal-binding</keyword>
<dbReference type="InterPro" id="IPR000917">
    <property type="entry name" value="Sulfatase_N"/>
</dbReference>
<dbReference type="SUPFAM" id="SSF53649">
    <property type="entry name" value="Alkaline phosphatase-like"/>
    <property type="match status" value="1"/>
</dbReference>
<dbReference type="PROSITE" id="PS00149">
    <property type="entry name" value="SULFATASE_2"/>
    <property type="match status" value="1"/>
</dbReference>
<organism evidence="6 7">
    <name type="scientific">Dyadobacter koreensis</name>
    <dbReference type="NCBI Taxonomy" id="408657"/>
    <lineage>
        <taxon>Bacteria</taxon>
        <taxon>Pseudomonadati</taxon>
        <taxon>Bacteroidota</taxon>
        <taxon>Cytophagia</taxon>
        <taxon>Cytophagales</taxon>
        <taxon>Spirosomataceae</taxon>
        <taxon>Dyadobacter</taxon>
    </lineage>
</organism>
<dbReference type="CDD" id="cd16025">
    <property type="entry name" value="PAS_like"/>
    <property type="match status" value="1"/>
</dbReference>
<reference evidence="6 7" key="1">
    <citation type="submission" date="2016-10" db="EMBL/GenBank/DDBJ databases">
        <authorList>
            <person name="de Groot N.N."/>
        </authorList>
    </citation>
    <scope>NUCLEOTIDE SEQUENCE [LARGE SCALE GENOMIC DNA]</scope>
    <source>
        <strain evidence="6 7">DSM 19938</strain>
    </source>
</reference>
<accession>A0A1H6QSA8</accession>
<dbReference type="PANTHER" id="PTHR42693">
    <property type="entry name" value="ARYLSULFATASE FAMILY MEMBER"/>
    <property type="match status" value="1"/>
</dbReference>
<name>A0A1H6QSA8_9BACT</name>